<organism evidence="2 4">
    <name type="scientific">Rathayibacter tanaceti</name>
    <dbReference type="NCBI Taxonomy" id="1671680"/>
    <lineage>
        <taxon>Bacteria</taxon>
        <taxon>Bacillati</taxon>
        <taxon>Actinomycetota</taxon>
        <taxon>Actinomycetes</taxon>
        <taxon>Micrococcales</taxon>
        <taxon>Microbacteriaceae</taxon>
        <taxon>Rathayibacter</taxon>
    </lineage>
</organism>
<reference evidence="5" key="3">
    <citation type="submission" date="2019-12" db="EMBL/GenBank/DDBJ databases">
        <title>Complete and draft genome sequences of new strains and members of some known species of the genus Rathayibacter isolated from plants.</title>
        <authorList>
            <person name="Tarlachkov S.V."/>
            <person name="Starodumova I.P."/>
            <person name="Dorofeeva L.V."/>
            <person name="Prisyazhnaya N.V."/>
            <person name="Leyn S."/>
            <person name="Zlamal J."/>
            <person name="Elan M."/>
            <person name="Osterman A.L."/>
            <person name="Nadler S."/>
            <person name="Subbotin S.A."/>
            <person name="Evtushenko L.I."/>
        </authorList>
    </citation>
    <scope>NUCLEOTIDE SEQUENCE [LARGE SCALE GENOMIC DNA]</scope>
    <source>
        <strain evidence="5">VKM Ac-2761</strain>
    </source>
</reference>
<protein>
    <submittedName>
        <fullName evidence="2">Uncharacterized protein</fullName>
    </submittedName>
</protein>
<name>A0A166I8C0_9MICO</name>
<evidence type="ECO:0000256" key="1">
    <source>
        <dbReference type="SAM" id="MobiDB-lite"/>
    </source>
</evidence>
<sequence>MSDQTPSPVEDPDDQADKPSQAEGEDERDTPHEVLPAEGKPSPAEG</sequence>
<proteinExistence type="predicted"/>
<dbReference type="KEGG" id="rte:GSU10_01700"/>
<reference evidence="3" key="2">
    <citation type="submission" date="2019-12" db="EMBL/GenBank/DDBJ databases">
        <title>Complete and Draft Genome Sequences of New Strains and Members of Some Known Species of the Genus Rathayibacter isolated from Plants.</title>
        <authorList>
            <person name="Tarlachkov S.V."/>
            <person name="Starodumova I.P."/>
            <person name="Dorofeeva L.V."/>
            <person name="Prisyazhnaya N.V."/>
            <person name="Leyn S.A."/>
            <person name="Zlamal J.E."/>
            <person name="Elane M.L."/>
            <person name="Osterman A.L."/>
            <person name="Nadler S.A."/>
            <person name="Subbotin S.A."/>
            <person name="Evtushenko L.I."/>
        </authorList>
    </citation>
    <scope>NUCLEOTIDE SEQUENCE</scope>
    <source>
        <strain evidence="3">VKM Ac-2761</strain>
    </source>
</reference>
<dbReference type="OrthoDB" id="9879149at2"/>
<dbReference type="Proteomes" id="UP000465031">
    <property type="component" value="Chromosome"/>
</dbReference>
<feature type="region of interest" description="Disordered" evidence="1">
    <location>
        <begin position="1"/>
        <end position="46"/>
    </location>
</feature>
<gene>
    <name evidence="2" type="ORF">ACH61_01090</name>
    <name evidence="3" type="ORF">GSU10_01700</name>
</gene>
<reference evidence="2 4" key="1">
    <citation type="submission" date="2015-08" db="EMBL/GenBank/DDBJ databases">
        <title>Draft Genome Sequence of Rathayibacter sp. Strain VKM Ac-2596 Isolated from Leaf Gall Induced by Plant-Parasitic Nematodes.</title>
        <authorList>
            <person name="Vasilenko O.V."/>
            <person name="Starodumova I.P."/>
            <person name="Tarlachkov S.V."/>
            <person name="Dorofeeva L.V."/>
            <person name="Evtushenko L.I."/>
        </authorList>
    </citation>
    <scope>NUCLEOTIDE SEQUENCE [LARGE SCALE GENOMIC DNA]</scope>
    <source>
        <strain evidence="2 4">VKM Ac-2596</strain>
    </source>
</reference>
<dbReference type="RefSeq" id="WP_158286124.1">
    <property type="nucleotide sequence ID" value="NZ_CP047186.1"/>
</dbReference>
<evidence type="ECO:0000313" key="5">
    <source>
        <dbReference type="Proteomes" id="UP000465031"/>
    </source>
</evidence>
<dbReference type="AlphaFoldDB" id="A0A166I8C0"/>
<dbReference type="Proteomes" id="UP000076717">
    <property type="component" value="Unassembled WGS sequence"/>
</dbReference>
<accession>A0A166I8C0</accession>
<evidence type="ECO:0000313" key="4">
    <source>
        <dbReference type="Proteomes" id="UP000076717"/>
    </source>
</evidence>
<dbReference type="EMBL" id="CP047186">
    <property type="protein sequence ID" value="QHC54498.1"/>
    <property type="molecule type" value="Genomic_DNA"/>
</dbReference>
<evidence type="ECO:0000313" key="3">
    <source>
        <dbReference type="EMBL" id="QHC54498.1"/>
    </source>
</evidence>
<evidence type="ECO:0000313" key="2">
    <source>
        <dbReference type="EMBL" id="KZX21786.1"/>
    </source>
</evidence>
<keyword evidence="4" id="KW-1185">Reference proteome</keyword>
<dbReference type="EMBL" id="LIIN01000026">
    <property type="protein sequence ID" value="KZX21786.1"/>
    <property type="molecule type" value="Genomic_DNA"/>
</dbReference>